<gene>
    <name evidence="2" type="ORF">Dpo_13c00670</name>
</gene>
<protein>
    <submittedName>
        <fullName evidence="2">Putative methyltransferase, methyltransferase type 11 family</fullName>
    </submittedName>
</protein>
<keyword evidence="2" id="KW-0808">Transferase</keyword>
<comment type="caution">
    <text evidence="2">The sequence shown here is derived from an EMBL/GenBank/DDBJ whole genome shotgun (WGS) entry which is preliminary data.</text>
</comment>
<dbReference type="Proteomes" id="UP000014216">
    <property type="component" value="Unassembled WGS sequence"/>
</dbReference>
<evidence type="ECO:0000259" key="1">
    <source>
        <dbReference type="Pfam" id="PF08241"/>
    </source>
</evidence>
<evidence type="ECO:0000313" key="3">
    <source>
        <dbReference type="Proteomes" id="UP000014216"/>
    </source>
</evidence>
<dbReference type="Gene3D" id="3.40.50.150">
    <property type="entry name" value="Vaccinia Virus protein VP39"/>
    <property type="match status" value="1"/>
</dbReference>
<proteinExistence type="predicted"/>
<dbReference type="Pfam" id="PF08241">
    <property type="entry name" value="Methyltransf_11"/>
    <property type="match status" value="1"/>
</dbReference>
<feature type="domain" description="Methyltransferase type 11" evidence="1">
    <location>
        <begin position="53"/>
        <end position="152"/>
    </location>
</feature>
<accession>S0FX02</accession>
<keyword evidence="3" id="KW-1185">Reference proteome</keyword>
<sequence length="281" mass="32982">MQNDHPFLKDDFIKKYIKQDIDGQLYSVEASLESLIPWIDYVTDIQNNKILVFGTGGGGTAVACALKVGNGKVYGIDINSWAVDTTKERSRLYGTSDKLILKCVDDSYPLPFPDEYFDIVIMADVIEHIIEDRVKYVQECFTKLKKDGYFIITGTPNLFYPKDRHTTGLYFIPWLPSKIAYHYSVFRKKWQKGKNLDYAGRKGTTYFHIMKWLKPFSYVVLNVEMKNFTSQYLINHHRINSFKRKLFFKPYLALEFLLQRFLKLPITAFMPYLNHLFIQKK</sequence>
<dbReference type="SUPFAM" id="SSF53335">
    <property type="entry name" value="S-adenosyl-L-methionine-dependent methyltransferases"/>
    <property type="match status" value="1"/>
</dbReference>
<organism evidence="2 3">
    <name type="scientific">Desulfotignum phosphitoxidans DSM 13687</name>
    <dbReference type="NCBI Taxonomy" id="1286635"/>
    <lineage>
        <taxon>Bacteria</taxon>
        <taxon>Pseudomonadati</taxon>
        <taxon>Thermodesulfobacteriota</taxon>
        <taxon>Desulfobacteria</taxon>
        <taxon>Desulfobacterales</taxon>
        <taxon>Desulfobacteraceae</taxon>
        <taxon>Desulfotignum</taxon>
    </lineage>
</organism>
<evidence type="ECO:0000313" key="2">
    <source>
        <dbReference type="EMBL" id="EMS77669.1"/>
    </source>
</evidence>
<dbReference type="GO" id="GO:0032259">
    <property type="term" value="P:methylation"/>
    <property type="evidence" value="ECO:0007669"/>
    <property type="project" value="UniProtKB-KW"/>
</dbReference>
<name>S0FX02_9BACT</name>
<reference evidence="2 3" key="1">
    <citation type="journal article" date="2013" name="Genome Announc.">
        <title>Draft Genome Sequence of Desulfotignum phosphitoxidans DSM 13687 Strain FiPS-3.</title>
        <authorList>
            <person name="Poehlein A."/>
            <person name="Daniel R."/>
            <person name="Simeonova D.D."/>
        </authorList>
    </citation>
    <scope>NUCLEOTIDE SEQUENCE [LARGE SCALE GENOMIC DNA]</scope>
    <source>
        <strain evidence="2 3">DSM 13687</strain>
    </source>
</reference>
<dbReference type="EMBL" id="APJX01000013">
    <property type="protein sequence ID" value="EMS77669.1"/>
    <property type="molecule type" value="Genomic_DNA"/>
</dbReference>
<dbReference type="AlphaFoldDB" id="S0FX02"/>
<dbReference type="InterPro" id="IPR013216">
    <property type="entry name" value="Methyltransf_11"/>
</dbReference>
<dbReference type="CDD" id="cd02440">
    <property type="entry name" value="AdoMet_MTases"/>
    <property type="match status" value="1"/>
</dbReference>
<keyword evidence="2" id="KW-0489">Methyltransferase</keyword>
<dbReference type="InterPro" id="IPR029063">
    <property type="entry name" value="SAM-dependent_MTases_sf"/>
</dbReference>
<dbReference type="GO" id="GO:0008757">
    <property type="term" value="F:S-adenosylmethionine-dependent methyltransferase activity"/>
    <property type="evidence" value="ECO:0007669"/>
    <property type="project" value="InterPro"/>
</dbReference>